<dbReference type="EMBL" id="BORT01000011">
    <property type="protein sequence ID" value="GIO48001.1"/>
    <property type="molecule type" value="Genomic_DNA"/>
</dbReference>
<reference evidence="2 3" key="1">
    <citation type="submission" date="2021-03" db="EMBL/GenBank/DDBJ databases">
        <title>Antimicrobial resistance genes in bacteria isolated from Japanese honey, and their potential for conferring macrolide and lincosamide resistance in the American foulbrood pathogen Paenibacillus larvae.</title>
        <authorList>
            <person name="Okamoto M."/>
            <person name="Kumagai M."/>
            <person name="Kanamori H."/>
            <person name="Takamatsu D."/>
        </authorList>
    </citation>
    <scope>NUCLEOTIDE SEQUENCE [LARGE SCALE GENOMIC DNA]</scope>
    <source>
        <strain evidence="2 3">J34TS1</strain>
    </source>
</reference>
<dbReference type="SUPFAM" id="SSF54060">
    <property type="entry name" value="His-Me finger endonucleases"/>
    <property type="match status" value="1"/>
</dbReference>
<feature type="domain" description="HNH nuclease" evidence="1">
    <location>
        <begin position="180"/>
        <end position="224"/>
    </location>
</feature>
<organism evidence="2 3">
    <name type="scientific">Paenibacillus azoreducens</name>
    <dbReference type="NCBI Taxonomy" id="116718"/>
    <lineage>
        <taxon>Bacteria</taxon>
        <taxon>Bacillati</taxon>
        <taxon>Bacillota</taxon>
        <taxon>Bacilli</taxon>
        <taxon>Bacillales</taxon>
        <taxon>Paenibacillaceae</taxon>
        <taxon>Paenibacillus</taxon>
    </lineage>
</organism>
<accession>A0A919YC56</accession>
<dbReference type="AlphaFoldDB" id="A0A919YC56"/>
<dbReference type="InterPro" id="IPR003615">
    <property type="entry name" value="HNH_nuc"/>
</dbReference>
<proteinExistence type="predicted"/>
<dbReference type="Pfam" id="PF13392">
    <property type="entry name" value="HNH_3"/>
    <property type="match status" value="1"/>
</dbReference>
<evidence type="ECO:0000313" key="3">
    <source>
        <dbReference type="Proteomes" id="UP000682811"/>
    </source>
</evidence>
<protein>
    <recommendedName>
        <fullName evidence="1">HNH nuclease domain-containing protein</fullName>
    </recommendedName>
</protein>
<name>A0A919YC56_9BACL</name>
<dbReference type="Proteomes" id="UP000682811">
    <property type="component" value="Unassembled WGS sequence"/>
</dbReference>
<evidence type="ECO:0000313" key="2">
    <source>
        <dbReference type="EMBL" id="GIO48001.1"/>
    </source>
</evidence>
<dbReference type="Gene3D" id="3.90.75.20">
    <property type="match status" value="1"/>
</dbReference>
<evidence type="ECO:0000259" key="1">
    <source>
        <dbReference type="Pfam" id="PF13392"/>
    </source>
</evidence>
<gene>
    <name evidence="2" type="ORF">J34TS1_27660</name>
</gene>
<keyword evidence="3" id="KW-1185">Reference proteome</keyword>
<comment type="caution">
    <text evidence="2">The sequence shown here is derived from an EMBL/GenBank/DDBJ whole genome shotgun (WGS) entry which is preliminary data.</text>
</comment>
<dbReference type="RefSeq" id="WP_212978739.1">
    <property type="nucleotide sequence ID" value="NZ_AP025343.1"/>
</dbReference>
<sequence length="264" mass="30247">MHRWTDEQKLYIREIAQGRYNSEIADLVNARFGTEISEGQIKNFKANHKIKSDLPKRRRTIPQSLLSDEQAEFVIRHVRGLSNLELTNLVNETFNLNLTSKQIKTWKQNHGLSSGLRGSEGHAPPNKGTKGLYNVGGNRTSFKKGQPALNYKPVGSERIDRDGYTLIKVSDEGPWHKRWRHKHKVVWEEKHGSIPKGHVILFADQNKRNIDPDNLILIKQSQLSVLNKKGLLHNDAELTRTGIILADIYRKIGQSKRKLSNSKR</sequence>
<dbReference type="InterPro" id="IPR044925">
    <property type="entry name" value="His-Me_finger_sf"/>
</dbReference>